<evidence type="ECO:0000256" key="1">
    <source>
        <dbReference type="SAM" id="MobiDB-lite"/>
    </source>
</evidence>
<accession>A0AAW3EYU5</accession>
<comment type="caution">
    <text evidence="2">The sequence shown here is derived from an EMBL/GenBank/DDBJ whole genome shotgun (WGS) entry which is preliminary data.</text>
</comment>
<evidence type="ECO:0008006" key="4">
    <source>
        <dbReference type="Google" id="ProtNLM"/>
    </source>
</evidence>
<protein>
    <recommendedName>
        <fullName evidence="4">Asl1-like glycosyl hydrolase catalytic domain-containing protein</fullName>
    </recommendedName>
</protein>
<feature type="region of interest" description="Disordered" evidence="1">
    <location>
        <begin position="59"/>
        <end position="90"/>
    </location>
</feature>
<dbReference type="Gene3D" id="3.20.20.80">
    <property type="entry name" value="Glycosidases"/>
    <property type="match status" value="1"/>
</dbReference>
<dbReference type="SUPFAM" id="SSF51445">
    <property type="entry name" value="(Trans)glycosidases"/>
    <property type="match status" value="1"/>
</dbReference>
<proteinExistence type="predicted"/>
<evidence type="ECO:0000313" key="2">
    <source>
        <dbReference type="EMBL" id="KGC13798.1"/>
    </source>
</evidence>
<feature type="compositionally biased region" description="Low complexity" evidence="1">
    <location>
        <begin position="130"/>
        <end position="159"/>
    </location>
</feature>
<dbReference type="EMBL" id="JPGG01000016">
    <property type="protein sequence ID" value="KGC13798.1"/>
    <property type="molecule type" value="Genomic_DNA"/>
</dbReference>
<dbReference type="KEGG" id="bgo:BM43_5407"/>
<feature type="region of interest" description="Disordered" evidence="1">
    <location>
        <begin position="119"/>
        <end position="159"/>
    </location>
</feature>
<reference evidence="2 3" key="1">
    <citation type="submission" date="2014-04" db="EMBL/GenBank/DDBJ databases">
        <authorList>
            <person name="Bishop-Lilly K.A."/>
            <person name="Broomall S.M."/>
            <person name="Chain P.S."/>
            <person name="Chertkov O."/>
            <person name="Coyne S.R."/>
            <person name="Daligault H.E."/>
            <person name="Davenport K.W."/>
            <person name="Erkkila T."/>
            <person name="Frey K.G."/>
            <person name="Gibbons H.S."/>
            <person name="Gu W."/>
            <person name="Jaissle J."/>
            <person name="Johnson S.L."/>
            <person name="Koroleva G.I."/>
            <person name="Ladner J.T."/>
            <person name="Lo C.-C."/>
            <person name="Minogue T.D."/>
            <person name="Munk C."/>
            <person name="Palacios G.F."/>
            <person name="Redden C.L."/>
            <person name="Rosenzweig C.N."/>
            <person name="Scholz M.B."/>
            <person name="Teshima H."/>
            <person name="Xu Y."/>
        </authorList>
    </citation>
    <scope>NUCLEOTIDE SEQUENCE [LARGE SCALE GENOMIC DNA]</scope>
    <source>
        <strain evidence="3">gladioli</strain>
    </source>
</reference>
<dbReference type="AlphaFoldDB" id="A0AAW3EYU5"/>
<dbReference type="Proteomes" id="UP000029590">
    <property type="component" value="Unassembled WGS sequence"/>
</dbReference>
<name>A0AAW3EYU5_BURGA</name>
<gene>
    <name evidence="2" type="ORF">DM48_2359</name>
</gene>
<dbReference type="InterPro" id="IPR017853">
    <property type="entry name" value="GH"/>
</dbReference>
<sequence>MIIFNIIIRRSDIKTLIKKSIVRSLTLDDISAQFIRYISKHIKKQASIYCDPFHPNPEATAVPHTDKNPFSAEIGIDLTNPESQKSDTSKSRRKFMSYLLGTASGLAVAACGGGGNDAEAAMRHGRPNGTGTTSTTTGSAASSSTTSSSTSSSTTTSTSSTPYFYGLNGHMAYDAGIYHTMSAAAQLAMIKDLGATMYRCDVAGSGMAQTLATALKGAFANSGVAIMPVLNPFSAGWSASMSESAAYTLGYNLGTSCTTPLKGLVQYVECGNELDTAVLTGGDGSNTDNYSPSGWPAFRGVIRGMIDGVKAIDSTIKVGVNVGVPLAYRALQMLWSGITPDGSANGVTGAASVRWDITCYHWYESSGDITCGWRSNACYNVLQALKDSFGMPIFLTEWGWAGATDTQTGQSAYVTRALTEYRQIKDTYNIQSVMMYAMIDDQYGLVKTDGVTKMPAYTTFKNFVAANPV</sequence>
<organism evidence="2 3">
    <name type="scientific">Burkholderia gladioli</name>
    <name type="common">Pseudomonas marginata</name>
    <name type="synonym">Phytomonas marginata</name>
    <dbReference type="NCBI Taxonomy" id="28095"/>
    <lineage>
        <taxon>Bacteria</taxon>
        <taxon>Pseudomonadati</taxon>
        <taxon>Pseudomonadota</taxon>
        <taxon>Betaproteobacteria</taxon>
        <taxon>Burkholderiales</taxon>
        <taxon>Burkholderiaceae</taxon>
        <taxon>Burkholderia</taxon>
    </lineage>
</organism>
<evidence type="ECO:0000313" key="3">
    <source>
        <dbReference type="Proteomes" id="UP000029590"/>
    </source>
</evidence>